<protein>
    <submittedName>
        <fullName evidence="1">Uncharacterized protein</fullName>
    </submittedName>
</protein>
<dbReference type="EMBL" id="AQGS01000991">
    <property type="protein sequence ID" value="EPS35982.1"/>
    <property type="molecule type" value="Genomic_DNA"/>
</dbReference>
<reference evidence="1 2" key="1">
    <citation type="journal article" date="2013" name="PLoS Genet.">
        <title>Genomic mechanisms accounting for the adaptation to parasitism in nematode-trapping fungi.</title>
        <authorList>
            <person name="Meerupati T."/>
            <person name="Andersson K.M."/>
            <person name="Friman E."/>
            <person name="Kumar D."/>
            <person name="Tunlid A."/>
            <person name="Ahren D."/>
        </authorList>
    </citation>
    <scope>NUCLEOTIDE SEQUENCE [LARGE SCALE GENOMIC DNA]</scope>
    <source>
        <strain evidence="1 2">CBS 200.50</strain>
    </source>
</reference>
<gene>
    <name evidence="1" type="ORF">H072_10546</name>
</gene>
<keyword evidence="2" id="KW-1185">Reference proteome</keyword>
<accession>S8BL62</accession>
<name>S8BL62_DACHA</name>
<evidence type="ECO:0000313" key="2">
    <source>
        <dbReference type="Proteomes" id="UP000015100"/>
    </source>
</evidence>
<dbReference type="Proteomes" id="UP000015100">
    <property type="component" value="Unassembled WGS sequence"/>
</dbReference>
<organism evidence="1 2">
    <name type="scientific">Dactylellina haptotyla (strain CBS 200.50)</name>
    <name type="common">Nematode-trapping fungus</name>
    <name type="synonym">Monacrosporium haptotylum</name>
    <dbReference type="NCBI Taxonomy" id="1284197"/>
    <lineage>
        <taxon>Eukaryota</taxon>
        <taxon>Fungi</taxon>
        <taxon>Dikarya</taxon>
        <taxon>Ascomycota</taxon>
        <taxon>Pezizomycotina</taxon>
        <taxon>Orbiliomycetes</taxon>
        <taxon>Orbiliales</taxon>
        <taxon>Orbiliaceae</taxon>
        <taxon>Dactylellina</taxon>
    </lineage>
</organism>
<proteinExistence type="predicted"/>
<comment type="caution">
    <text evidence="1">The sequence shown here is derived from an EMBL/GenBank/DDBJ whole genome shotgun (WGS) entry which is preliminary data.</text>
</comment>
<evidence type="ECO:0000313" key="1">
    <source>
        <dbReference type="EMBL" id="EPS35982.1"/>
    </source>
</evidence>
<sequence length="60" mass="6734">MAAALASKIVFATKRNPNGLPMLFLEKFQALIFWEVGGVESTVVAEETSRRKRVYFIVVC</sequence>
<dbReference type="HOGENOM" id="CLU_2941655_0_0_1"/>
<dbReference type="AlphaFoldDB" id="S8BL62"/>
<reference evidence="2" key="2">
    <citation type="submission" date="2013-04" db="EMBL/GenBank/DDBJ databases">
        <title>Genomic mechanisms accounting for the adaptation to parasitism in nematode-trapping fungi.</title>
        <authorList>
            <person name="Ahren D.G."/>
        </authorList>
    </citation>
    <scope>NUCLEOTIDE SEQUENCE [LARGE SCALE GENOMIC DNA]</scope>
    <source>
        <strain evidence="2">CBS 200.50</strain>
    </source>
</reference>